<dbReference type="SUPFAM" id="SSF48371">
    <property type="entry name" value="ARM repeat"/>
    <property type="match status" value="1"/>
</dbReference>
<dbReference type="GO" id="GO:0003729">
    <property type="term" value="F:mRNA binding"/>
    <property type="evidence" value="ECO:0007669"/>
    <property type="project" value="TreeGrafter"/>
</dbReference>
<evidence type="ECO:0000256" key="1">
    <source>
        <dbReference type="ARBA" id="ARBA00022737"/>
    </source>
</evidence>
<feature type="domain" description="PUM-HD" evidence="4">
    <location>
        <begin position="101"/>
        <end position="451"/>
    </location>
</feature>
<evidence type="ECO:0000259" key="4">
    <source>
        <dbReference type="PROSITE" id="PS50303"/>
    </source>
</evidence>
<dbReference type="PROSITE" id="PS50303">
    <property type="entry name" value="PUM_HD"/>
    <property type="match status" value="1"/>
</dbReference>
<proteinExistence type="predicted"/>
<evidence type="ECO:0000313" key="6">
    <source>
        <dbReference type="Proteomes" id="UP000604046"/>
    </source>
</evidence>
<evidence type="ECO:0000313" key="5">
    <source>
        <dbReference type="EMBL" id="CAE7340382.1"/>
    </source>
</evidence>
<accession>A0A812P527</accession>
<dbReference type="InterPro" id="IPR011989">
    <property type="entry name" value="ARM-like"/>
</dbReference>
<feature type="repeat" description="Pumilio" evidence="2">
    <location>
        <begin position="312"/>
        <end position="347"/>
    </location>
</feature>
<dbReference type="InterPro" id="IPR016024">
    <property type="entry name" value="ARM-type_fold"/>
</dbReference>
<reference evidence="5" key="1">
    <citation type="submission" date="2021-02" db="EMBL/GenBank/DDBJ databases">
        <authorList>
            <person name="Dougan E. K."/>
            <person name="Rhodes N."/>
            <person name="Thang M."/>
            <person name="Chan C."/>
        </authorList>
    </citation>
    <scope>NUCLEOTIDE SEQUENCE</scope>
</reference>
<dbReference type="SMART" id="SM00025">
    <property type="entry name" value="Pumilio"/>
    <property type="match status" value="5"/>
</dbReference>
<dbReference type="Proteomes" id="UP000604046">
    <property type="component" value="Unassembled WGS sequence"/>
</dbReference>
<dbReference type="PANTHER" id="PTHR12537:SF12">
    <property type="entry name" value="MATERNAL PROTEIN PUMILIO"/>
    <property type="match status" value="1"/>
</dbReference>
<dbReference type="AlphaFoldDB" id="A0A812P527"/>
<dbReference type="InterPro" id="IPR001313">
    <property type="entry name" value="Pumilio_RNA-bd_rpt"/>
</dbReference>
<gene>
    <name evidence="5" type="primary">APUM5</name>
    <name evidence="5" type="ORF">SNAT2548_LOCUS17807</name>
</gene>
<keyword evidence="1" id="KW-0677">Repeat</keyword>
<dbReference type="PANTHER" id="PTHR12537">
    <property type="entry name" value="RNA BINDING PROTEIN PUMILIO-RELATED"/>
    <property type="match status" value="1"/>
</dbReference>
<feature type="repeat" description="Pumilio" evidence="2">
    <location>
        <begin position="204"/>
        <end position="246"/>
    </location>
</feature>
<keyword evidence="6" id="KW-1185">Reference proteome</keyword>
<dbReference type="GO" id="GO:0010608">
    <property type="term" value="P:post-transcriptional regulation of gene expression"/>
    <property type="evidence" value="ECO:0007669"/>
    <property type="project" value="TreeGrafter"/>
</dbReference>
<evidence type="ECO:0000256" key="3">
    <source>
        <dbReference type="SAM" id="MobiDB-lite"/>
    </source>
</evidence>
<comment type="caution">
    <text evidence="5">The sequence shown here is derived from an EMBL/GenBank/DDBJ whole genome shotgun (WGS) entry which is preliminary data.</text>
</comment>
<dbReference type="Gene3D" id="1.25.10.10">
    <property type="entry name" value="Leucine-rich Repeat Variant"/>
    <property type="match status" value="1"/>
</dbReference>
<evidence type="ECO:0000256" key="2">
    <source>
        <dbReference type="PROSITE-ProRule" id="PRU00317"/>
    </source>
</evidence>
<organism evidence="5 6">
    <name type="scientific">Symbiodinium natans</name>
    <dbReference type="NCBI Taxonomy" id="878477"/>
    <lineage>
        <taxon>Eukaryota</taxon>
        <taxon>Sar</taxon>
        <taxon>Alveolata</taxon>
        <taxon>Dinophyceae</taxon>
        <taxon>Suessiales</taxon>
        <taxon>Symbiodiniaceae</taxon>
        <taxon>Symbiodinium</taxon>
    </lineage>
</organism>
<feature type="repeat" description="Pumilio" evidence="2">
    <location>
        <begin position="275"/>
        <end position="311"/>
    </location>
</feature>
<protein>
    <submittedName>
        <fullName evidence="5">APUM5 protein</fullName>
    </submittedName>
</protein>
<dbReference type="EMBL" id="CAJNDS010002125">
    <property type="protein sequence ID" value="CAE7340382.1"/>
    <property type="molecule type" value="Genomic_DNA"/>
</dbReference>
<dbReference type="InterPro" id="IPR033133">
    <property type="entry name" value="PUM-HD"/>
</dbReference>
<dbReference type="GO" id="GO:0005737">
    <property type="term" value="C:cytoplasm"/>
    <property type="evidence" value="ECO:0007669"/>
    <property type="project" value="TreeGrafter"/>
</dbReference>
<dbReference type="OrthoDB" id="668540at2759"/>
<feature type="region of interest" description="Disordered" evidence="3">
    <location>
        <begin position="154"/>
        <end position="174"/>
    </location>
</feature>
<dbReference type="PROSITE" id="PS50302">
    <property type="entry name" value="PUM"/>
    <property type="match status" value="3"/>
</dbReference>
<dbReference type="Pfam" id="PF00806">
    <property type="entry name" value="PUF"/>
    <property type="match status" value="5"/>
</dbReference>
<name>A0A812P527_9DINO</name>
<sequence length="453" mass="49895">MVPSQMSWGCEQEESTPMPVMWYVLPAEAQMSAYPVQGSMGFYSPTAPGTQGPVTQGSMTQGWQAPMQQLPQMLPLQPVQAAQVQSPSPMPMHSAPQMAFSASEVPMDGQYVRMPEQCCVPRVSASAAEVSTAPSEASCDEADDLTATTMKSMSASAARRLRRKRAAERKARAGAEDLAQHVDVSGLSLRELRPQLEQASELDQLRGHVWALSQDKKGCRVVQKALEVAGRETAAIAGELSGHVLDAIKHPEANYVVQKAITQLSVGGSSFIVEEIQGSAVAVAKNRMGCRIFCRLLEFCSTNPKLGHLVDELLMDVSDLCCHAFAHHVIQSILEHGEERHIHIIAQTLTADVVRFAQHKNTSYLIEKVMTLCSCTEQDQGAMILALNFQRLLFLAKTQYGRHVAKTMLKDPRWYAVWAAEEFERLIFPFRAGLEADRFGSLFLKDMAQPTHD</sequence>